<dbReference type="InterPro" id="IPR004697">
    <property type="entry name" value="AbgT"/>
</dbReference>
<dbReference type="EMBL" id="JAPDPI010000004">
    <property type="protein sequence ID" value="MCW3804638.1"/>
    <property type="molecule type" value="Genomic_DNA"/>
</dbReference>
<keyword evidence="1" id="KW-1133">Transmembrane helix</keyword>
<feature type="transmembrane region" description="Helical" evidence="1">
    <location>
        <begin position="28"/>
        <end position="50"/>
    </location>
</feature>
<dbReference type="PANTHER" id="PTHR30282">
    <property type="entry name" value="P-AMINOBENZOYL GLUTAMATE TRANSPORTER"/>
    <property type="match status" value="1"/>
</dbReference>
<gene>
    <name evidence="2" type="ORF">OM074_03310</name>
</gene>
<comment type="caution">
    <text evidence="2">The sequence shown here is derived from an EMBL/GenBank/DDBJ whole genome shotgun (WGS) entry which is preliminary data.</text>
</comment>
<dbReference type="Pfam" id="PF03806">
    <property type="entry name" value="ABG_transport"/>
    <property type="match status" value="1"/>
</dbReference>
<protein>
    <submittedName>
        <fullName evidence="2">AbgT family transporter</fullName>
    </submittedName>
</protein>
<dbReference type="GO" id="GO:1902604">
    <property type="term" value="P:p-aminobenzoyl-glutamate transmembrane transport"/>
    <property type="evidence" value="ECO:0007669"/>
    <property type="project" value="InterPro"/>
</dbReference>
<name>A0AAE3SIN8_9BACT</name>
<keyword evidence="1" id="KW-0812">Transmembrane</keyword>
<accession>A0AAE3SIN8</accession>
<keyword evidence="3" id="KW-1185">Reference proteome</keyword>
<dbReference type="PANTHER" id="PTHR30282:SF0">
    <property type="entry name" value="P-AMINOBENZOYL-GLUTAMATE TRANSPORT PROTEIN"/>
    <property type="match status" value="1"/>
</dbReference>
<keyword evidence="1" id="KW-0472">Membrane</keyword>
<feature type="transmembrane region" description="Helical" evidence="1">
    <location>
        <begin position="83"/>
        <end position="102"/>
    </location>
</feature>
<organism evidence="2 3">
    <name type="scientific">Plebeiibacterium marinum</name>
    <dbReference type="NCBI Taxonomy" id="2992111"/>
    <lineage>
        <taxon>Bacteria</taxon>
        <taxon>Pseudomonadati</taxon>
        <taxon>Bacteroidota</taxon>
        <taxon>Bacteroidia</taxon>
        <taxon>Marinilabiliales</taxon>
        <taxon>Marinilabiliaceae</taxon>
        <taxon>Plebeiibacterium</taxon>
    </lineage>
</organism>
<feature type="transmembrane region" description="Helical" evidence="1">
    <location>
        <begin position="262"/>
        <end position="280"/>
    </location>
</feature>
<reference evidence="2" key="1">
    <citation type="submission" date="2022-10" db="EMBL/GenBank/DDBJ databases">
        <authorList>
            <person name="Yu W.X."/>
        </authorList>
    </citation>
    <scope>NUCLEOTIDE SEQUENCE</scope>
    <source>
        <strain evidence="2">D04</strain>
    </source>
</reference>
<feature type="transmembrane region" description="Helical" evidence="1">
    <location>
        <begin position="382"/>
        <end position="402"/>
    </location>
</feature>
<sequence>MKNNEKTGLFQHILNATERIGNALPHPATLFALFALTALLLSSIGSFLHWEAEHPGTKEIVQTVNLLSREGLHRIILEMVDNFTGFAPLGIVLVAMLGIGIAEQSGLISAVIKILVLNANPKLLTFIIVFTGILSNIASDVGYVLLIPLAGVIFIAVGRHPIAGMAAAFAGVSGGFSANLFLGTVDPLLAGLSQEAAQIIDKSYTVNPTANYYFMAVSTLIIAIAGTFITNKLIEPRLGKYTTREELEEQDLSPLNKLERKGLTYATFVLIGITAISLWGVIPEQGFLRGSDGGLLSSPLIKGVVSMLLITAGAMGFVYGFTTKAFINDSDVMNGMAKSMKTLASYLVLVFFAAQFVSYFKWSNLGIIMAVKGANLLMTLNIGLIPLMILFILLSASINMLMGSASAKWAILAPIFIPMFMIMGYSPELSQVVYRIGDSVTNVISPMMSFYALIIAFVQKYDTKAGIGTIIATMLPYSIGFLLAWTILLVIWLTIGIPLGPGAGIEYIVQTSSP</sequence>
<dbReference type="Proteomes" id="UP001207408">
    <property type="component" value="Unassembled WGS sequence"/>
</dbReference>
<feature type="transmembrane region" description="Helical" evidence="1">
    <location>
        <begin position="141"/>
        <end position="158"/>
    </location>
</feature>
<evidence type="ECO:0000313" key="3">
    <source>
        <dbReference type="Proteomes" id="UP001207408"/>
    </source>
</evidence>
<feature type="transmembrane region" description="Helical" evidence="1">
    <location>
        <begin position="439"/>
        <end position="458"/>
    </location>
</feature>
<evidence type="ECO:0000313" key="2">
    <source>
        <dbReference type="EMBL" id="MCW3804638.1"/>
    </source>
</evidence>
<feature type="transmembrane region" description="Helical" evidence="1">
    <location>
        <begin position="470"/>
        <end position="495"/>
    </location>
</feature>
<evidence type="ECO:0000256" key="1">
    <source>
        <dbReference type="SAM" id="Phobius"/>
    </source>
</evidence>
<proteinExistence type="predicted"/>
<dbReference type="GO" id="GO:0015558">
    <property type="term" value="F:secondary active p-aminobenzoyl-glutamate transmembrane transporter activity"/>
    <property type="evidence" value="ECO:0007669"/>
    <property type="project" value="InterPro"/>
</dbReference>
<dbReference type="RefSeq" id="WP_301197857.1">
    <property type="nucleotide sequence ID" value="NZ_JAPDPI010000004.1"/>
</dbReference>
<feature type="transmembrane region" description="Helical" evidence="1">
    <location>
        <begin position="409"/>
        <end position="427"/>
    </location>
</feature>
<dbReference type="AlphaFoldDB" id="A0AAE3SIN8"/>
<feature type="transmembrane region" description="Helical" evidence="1">
    <location>
        <begin position="212"/>
        <end position="234"/>
    </location>
</feature>
<feature type="transmembrane region" description="Helical" evidence="1">
    <location>
        <begin position="343"/>
        <end position="362"/>
    </location>
</feature>
<feature type="transmembrane region" description="Helical" evidence="1">
    <location>
        <begin position="114"/>
        <end position="135"/>
    </location>
</feature>
<feature type="transmembrane region" description="Helical" evidence="1">
    <location>
        <begin position="300"/>
        <end position="322"/>
    </location>
</feature>